<dbReference type="GO" id="GO:0016020">
    <property type="term" value="C:membrane"/>
    <property type="evidence" value="ECO:0007669"/>
    <property type="project" value="GOC"/>
</dbReference>
<dbReference type="Pfam" id="PF03372">
    <property type="entry name" value="Exo_endo_phos"/>
    <property type="match status" value="1"/>
</dbReference>
<accession>A0A259TXK1</accession>
<organism evidence="4 5">
    <name type="scientific">Rubricoccus marinus</name>
    <dbReference type="NCBI Taxonomy" id="716817"/>
    <lineage>
        <taxon>Bacteria</taxon>
        <taxon>Pseudomonadati</taxon>
        <taxon>Rhodothermota</taxon>
        <taxon>Rhodothermia</taxon>
        <taxon>Rhodothermales</taxon>
        <taxon>Rubricoccaceae</taxon>
        <taxon>Rubricoccus</taxon>
    </lineage>
</organism>
<dbReference type="RefSeq" id="WP_094546782.1">
    <property type="nucleotide sequence ID" value="NZ_MQWB01000001.1"/>
</dbReference>
<feature type="region of interest" description="Disordered" evidence="1">
    <location>
        <begin position="334"/>
        <end position="376"/>
    </location>
</feature>
<dbReference type="OrthoDB" id="9796594at2"/>
<dbReference type="Gene3D" id="3.60.10.10">
    <property type="entry name" value="Endonuclease/exonuclease/phosphatase"/>
    <property type="match status" value="1"/>
</dbReference>
<gene>
    <name evidence="4" type="ORF">BSZ36_05505</name>
</gene>
<dbReference type="PANTHER" id="PTHR14859">
    <property type="entry name" value="CALCOFLUOR WHITE HYPERSENSITIVE PROTEIN PRECURSOR"/>
    <property type="match status" value="1"/>
</dbReference>
<keyword evidence="2" id="KW-1133">Transmembrane helix</keyword>
<keyword evidence="5" id="KW-1185">Reference proteome</keyword>
<dbReference type="PANTHER" id="PTHR14859:SF15">
    <property type="entry name" value="ENDONUCLEASE_EXONUCLEASE_PHOSPHATASE DOMAIN-CONTAINING PROTEIN"/>
    <property type="match status" value="1"/>
</dbReference>
<dbReference type="InterPro" id="IPR051916">
    <property type="entry name" value="GPI-anchor_lipid_remodeler"/>
</dbReference>
<dbReference type="EMBL" id="MQWB01000001">
    <property type="protein sequence ID" value="OZC02482.1"/>
    <property type="molecule type" value="Genomic_DNA"/>
</dbReference>
<dbReference type="GO" id="GO:0006506">
    <property type="term" value="P:GPI anchor biosynthetic process"/>
    <property type="evidence" value="ECO:0007669"/>
    <property type="project" value="TreeGrafter"/>
</dbReference>
<dbReference type="SUPFAM" id="SSF56219">
    <property type="entry name" value="DNase I-like"/>
    <property type="match status" value="1"/>
</dbReference>
<sequence length="376" mass="42912">MVSALKVFLLILAAVWVIATALPFIRAPYWWVRMFDFPRAQITVGALVTLGLFGLVNIGMAEPKRWEWVTFALLGIAVAYQVYRMLPYTKVWSEQVVRAAPDADPDRRIRLVISNVLMENRDGERWLEVIRDADPDVMAAVETDEWWAETARGLEETLPYAIEVPQDDTYGMLVRSRLPIVNHEVRHFVEETVPSIEATLELASGEHIKLLILHPRPPRPDIQQDSRLRDAELVMAGREVATFDVPTLVAGDLNDVAWSRSTTLFQKLSGLLDPRIGRGLFSTFHADHWWLRYPLDHVFHSDDLALVEIQRLGNVGSDHFPMMIELAIDPSVRPLQEAPDKNREDVDQADEAVEEAAEQLVEESPSERRERQIEDQ</sequence>
<evidence type="ECO:0000256" key="1">
    <source>
        <dbReference type="SAM" id="MobiDB-lite"/>
    </source>
</evidence>
<feature type="transmembrane region" description="Helical" evidence="2">
    <location>
        <begin position="39"/>
        <end position="59"/>
    </location>
</feature>
<feature type="transmembrane region" description="Helical" evidence="2">
    <location>
        <begin position="66"/>
        <end position="83"/>
    </location>
</feature>
<dbReference type="InParanoid" id="A0A259TXK1"/>
<evidence type="ECO:0000313" key="4">
    <source>
        <dbReference type="EMBL" id="OZC02482.1"/>
    </source>
</evidence>
<dbReference type="GO" id="GO:0003824">
    <property type="term" value="F:catalytic activity"/>
    <property type="evidence" value="ECO:0007669"/>
    <property type="project" value="InterPro"/>
</dbReference>
<dbReference type="InterPro" id="IPR036691">
    <property type="entry name" value="Endo/exonu/phosph_ase_sf"/>
</dbReference>
<protein>
    <recommendedName>
        <fullName evidence="3">Endonuclease/exonuclease/phosphatase domain-containing protein</fullName>
    </recommendedName>
</protein>
<keyword evidence="2" id="KW-0812">Transmembrane</keyword>
<feature type="domain" description="Endonuclease/exonuclease/phosphatase" evidence="3">
    <location>
        <begin position="115"/>
        <end position="319"/>
    </location>
</feature>
<dbReference type="InterPro" id="IPR005135">
    <property type="entry name" value="Endo/exonuclease/phosphatase"/>
</dbReference>
<dbReference type="Proteomes" id="UP000216446">
    <property type="component" value="Unassembled WGS sequence"/>
</dbReference>
<feature type="compositionally biased region" description="Basic and acidic residues" evidence="1">
    <location>
        <begin position="365"/>
        <end position="376"/>
    </location>
</feature>
<keyword evidence="2" id="KW-0472">Membrane</keyword>
<reference evidence="4 5" key="1">
    <citation type="submission" date="2016-11" db="EMBL/GenBank/DDBJ databases">
        <title>Study of marine rhodopsin-containing bacteria.</title>
        <authorList>
            <person name="Yoshizawa S."/>
            <person name="Kumagai Y."/>
            <person name="Kogure K."/>
        </authorList>
    </citation>
    <scope>NUCLEOTIDE SEQUENCE [LARGE SCALE GENOMIC DNA]</scope>
    <source>
        <strain evidence="4 5">SG-29</strain>
    </source>
</reference>
<evidence type="ECO:0000259" key="3">
    <source>
        <dbReference type="Pfam" id="PF03372"/>
    </source>
</evidence>
<comment type="caution">
    <text evidence="4">The sequence shown here is derived from an EMBL/GenBank/DDBJ whole genome shotgun (WGS) entry which is preliminary data.</text>
</comment>
<feature type="compositionally biased region" description="Acidic residues" evidence="1">
    <location>
        <begin position="347"/>
        <end position="361"/>
    </location>
</feature>
<evidence type="ECO:0000313" key="5">
    <source>
        <dbReference type="Proteomes" id="UP000216446"/>
    </source>
</evidence>
<evidence type="ECO:0000256" key="2">
    <source>
        <dbReference type="SAM" id="Phobius"/>
    </source>
</evidence>
<name>A0A259TXK1_9BACT</name>
<dbReference type="AlphaFoldDB" id="A0A259TXK1"/>
<proteinExistence type="predicted"/>